<evidence type="ECO:0000256" key="1">
    <source>
        <dbReference type="ARBA" id="ARBA00005750"/>
    </source>
</evidence>
<dbReference type="PIRSF" id="PIRSF016557">
    <property type="entry name" value="Caps_synth_CpsB"/>
    <property type="match status" value="1"/>
</dbReference>
<gene>
    <name evidence="5" type="ORF">MQE35_15270</name>
</gene>
<protein>
    <recommendedName>
        <fullName evidence="2">protein-tyrosine-phosphatase</fullName>
        <ecNumber evidence="2">3.1.3.48</ecNumber>
    </recommendedName>
</protein>
<evidence type="ECO:0000256" key="4">
    <source>
        <dbReference type="ARBA" id="ARBA00051722"/>
    </source>
</evidence>
<dbReference type="PANTHER" id="PTHR39181:SF1">
    <property type="entry name" value="TYROSINE-PROTEIN PHOSPHATASE YWQE"/>
    <property type="match status" value="1"/>
</dbReference>
<evidence type="ECO:0000313" key="5">
    <source>
        <dbReference type="EMBL" id="UOB17087.1"/>
    </source>
</evidence>
<comment type="similarity">
    <text evidence="1">Belongs to the metallo-dependent hydrolases superfamily. CpsB/CapC family.</text>
</comment>
<dbReference type="PANTHER" id="PTHR39181">
    <property type="entry name" value="TYROSINE-PROTEIN PHOSPHATASE YWQE"/>
    <property type="match status" value="1"/>
</dbReference>
<evidence type="ECO:0000256" key="2">
    <source>
        <dbReference type="ARBA" id="ARBA00013064"/>
    </source>
</evidence>
<dbReference type="EC" id="3.1.3.48" evidence="2"/>
<dbReference type="Gene3D" id="3.20.20.140">
    <property type="entry name" value="Metal-dependent hydrolases"/>
    <property type="match status" value="1"/>
</dbReference>
<dbReference type="InterPro" id="IPR016195">
    <property type="entry name" value="Pol/histidinol_Pase-like"/>
</dbReference>
<keyword evidence="3" id="KW-0378">Hydrolase</keyword>
<evidence type="ECO:0000256" key="3">
    <source>
        <dbReference type="ARBA" id="ARBA00022801"/>
    </source>
</evidence>
<reference evidence="5" key="1">
    <citation type="submission" date="2022-03" db="EMBL/GenBank/DDBJ databases">
        <title>Description of Abyssus ytuae gen. nov., sp. nov., a novel member of the family Flavobacteriaceae isolated from the sediment of Mariana Trench.</title>
        <authorList>
            <person name="Zhang J."/>
            <person name="Xu X."/>
        </authorList>
    </citation>
    <scope>NUCLEOTIDE SEQUENCE</scope>
    <source>
        <strain evidence="5">MT3330</strain>
    </source>
</reference>
<dbReference type="Pfam" id="PF19567">
    <property type="entry name" value="CpsB_CapC"/>
    <property type="match status" value="1"/>
</dbReference>
<accession>A0A9E6ZK20</accession>
<comment type="catalytic activity">
    <reaction evidence="4">
        <text>O-phospho-L-tyrosyl-[protein] + H2O = L-tyrosyl-[protein] + phosphate</text>
        <dbReference type="Rhea" id="RHEA:10684"/>
        <dbReference type="Rhea" id="RHEA-COMP:10136"/>
        <dbReference type="Rhea" id="RHEA-COMP:20101"/>
        <dbReference type="ChEBI" id="CHEBI:15377"/>
        <dbReference type="ChEBI" id="CHEBI:43474"/>
        <dbReference type="ChEBI" id="CHEBI:46858"/>
        <dbReference type="ChEBI" id="CHEBI:61978"/>
        <dbReference type="EC" id="3.1.3.48"/>
    </reaction>
</comment>
<dbReference type="GO" id="GO:0004725">
    <property type="term" value="F:protein tyrosine phosphatase activity"/>
    <property type="evidence" value="ECO:0007669"/>
    <property type="project" value="UniProtKB-EC"/>
</dbReference>
<dbReference type="EMBL" id="CP094358">
    <property type="protein sequence ID" value="UOB17087.1"/>
    <property type="molecule type" value="Genomic_DNA"/>
</dbReference>
<organism evidence="5 6">
    <name type="scientific">Abyssalbus ytuae</name>
    <dbReference type="NCBI Taxonomy" id="2926907"/>
    <lineage>
        <taxon>Bacteria</taxon>
        <taxon>Pseudomonadati</taxon>
        <taxon>Bacteroidota</taxon>
        <taxon>Flavobacteriia</taxon>
        <taxon>Flavobacteriales</taxon>
        <taxon>Flavobacteriaceae</taxon>
        <taxon>Abyssalbus</taxon>
    </lineage>
</organism>
<name>A0A9E6ZK20_9FLAO</name>
<dbReference type="Proteomes" id="UP000831290">
    <property type="component" value="Chromosome"/>
</dbReference>
<keyword evidence="6" id="KW-1185">Reference proteome</keyword>
<dbReference type="RefSeq" id="WP_255842358.1">
    <property type="nucleotide sequence ID" value="NZ_CP094358.1"/>
</dbReference>
<sequence>MLYIFKKKYLIDYLGGFTDIHNHLLPGIDDGVNNSKHGIYIIKQLAEYGIENHIFTPHVMGDIYPNSSAKIENTLKNFKTQLNKQKLDNIHIKAAAEYMIDPYFDELIEKKDILTVHNNFVLIELSYFQAPINLENSVYKIINSGYQPILAHPERYIFFHTNFSKYKLLKDMGCYFQINALSLSNYYGASVKKTALNLMENKMIDFLGTDIHHSHHSRKLVNITLSKKTVELLLPVIRNNKEVFAF</sequence>
<evidence type="ECO:0000313" key="6">
    <source>
        <dbReference type="Proteomes" id="UP000831290"/>
    </source>
</evidence>
<dbReference type="KEGG" id="fbm:MQE35_15270"/>
<dbReference type="InterPro" id="IPR016667">
    <property type="entry name" value="Caps_polysacc_synth_CpsB/CapC"/>
</dbReference>
<proteinExistence type="inferred from homology"/>
<dbReference type="AlphaFoldDB" id="A0A9E6ZK20"/>
<dbReference type="SUPFAM" id="SSF89550">
    <property type="entry name" value="PHP domain-like"/>
    <property type="match status" value="1"/>
</dbReference>
<dbReference type="GO" id="GO:0030145">
    <property type="term" value="F:manganese ion binding"/>
    <property type="evidence" value="ECO:0007669"/>
    <property type="project" value="InterPro"/>
</dbReference>